<dbReference type="SMART" id="SM00256">
    <property type="entry name" value="FBOX"/>
    <property type="match status" value="1"/>
</dbReference>
<protein>
    <recommendedName>
        <fullName evidence="2">F-box domain-containing protein</fullName>
    </recommendedName>
</protein>
<gene>
    <name evidence="3" type="ORF">VFH_U004400</name>
</gene>
<dbReference type="InterPro" id="IPR011043">
    <property type="entry name" value="Gal_Oxase/kelch_b-propeller"/>
</dbReference>
<accession>A0AAV0YAY6</accession>
<reference evidence="3 4" key="1">
    <citation type="submission" date="2023-01" db="EMBL/GenBank/DDBJ databases">
        <authorList>
            <person name="Kreplak J."/>
        </authorList>
    </citation>
    <scope>NUCLEOTIDE SEQUENCE [LARGE SCALE GENOMIC DNA]</scope>
</reference>
<feature type="domain" description="F-box" evidence="2">
    <location>
        <begin position="17"/>
        <end position="62"/>
    </location>
</feature>
<dbReference type="InterPro" id="IPR017451">
    <property type="entry name" value="F-box-assoc_interact_dom"/>
</dbReference>
<dbReference type="PANTHER" id="PTHR31672:SF13">
    <property type="entry name" value="F-BOX PROTEIN CPR30-LIKE"/>
    <property type="match status" value="1"/>
</dbReference>
<proteinExistence type="predicted"/>
<sequence>MNLSPSKSRRQPKLPPSSPPMSLPDDLIIEVLSLLPVKSVMRLKTVCKSLNAIICNPKFIKLHQKISEQNKRILLISNDSSGSIYVGADSCLKNPLIPFADAAYCRLKKKDKIIAIGYCNGLFCLFGYSRNTMEDWLYFWNPATKTISQKFKYSTNDSDCIIFGFGYDNSTNTYKVVTFCQMTKVARVFCLGDNSWRNIQRFPEFCIFSSFCHSGVHLSGTLNWSVVGNDVTYDWEENCIVKNFVIISLDLLTETCTQLLPPQGQCLGEGLIVEPTICMFMDCLCLSYGNNEFSFVIWKMMEFGVQESWTQFLRFSYLNFPELFFGKNLVPLCLSHNGDELILADRLEGQLIPYNCRYHIVDPSRIAKGEWGIFVNNYVESLVSPNGM</sequence>
<name>A0AAV0YAY6_VICFA</name>
<dbReference type="AlphaFoldDB" id="A0AAV0YAY6"/>
<evidence type="ECO:0000259" key="2">
    <source>
        <dbReference type="PROSITE" id="PS50181"/>
    </source>
</evidence>
<dbReference type="PANTHER" id="PTHR31672">
    <property type="entry name" value="BNACNNG10540D PROTEIN"/>
    <property type="match status" value="1"/>
</dbReference>
<dbReference type="InterPro" id="IPR036047">
    <property type="entry name" value="F-box-like_dom_sf"/>
</dbReference>
<dbReference type="Pfam" id="PF00646">
    <property type="entry name" value="F-box"/>
    <property type="match status" value="1"/>
</dbReference>
<evidence type="ECO:0000313" key="3">
    <source>
        <dbReference type="EMBL" id="CAI8582944.1"/>
    </source>
</evidence>
<dbReference type="EMBL" id="CATIWC010000286">
    <property type="protein sequence ID" value="CAI8582944.1"/>
    <property type="molecule type" value="Genomic_DNA"/>
</dbReference>
<dbReference type="Gene3D" id="1.20.1280.50">
    <property type="match status" value="1"/>
</dbReference>
<dbReference type="InterPro" id="IPR001810">
    <property type="entry name" value="F-box_dom"/>
</dbReference>
<comment type="caution">
    <text evidence="3">The sequence shown here is derived from an EMBL/GenBank/DDBJ whole genome shotgun (WGS) entry which is preliminary data.</text>
</comment>
<evidence type="ECO:0000256" key="1">
    <source>
        <dbReference type="SAM" id="MobiDB-lite"/>
    </source>
</evidence>
<dbReference type="SUPFAM" id="SSF50965">
    <property type="entry name" value="Galactose oxidase, central domain"/>
    <property type="match status" value="1"/>
</dbReference>
<evidence type="ECO:0000313" key="4">
    <source>
        <dbReference type="Proteomes" id="UP001157006"/>
    </source>
</evidence>
<dbReference type="InterPro" id="IPR050796">
    <property type="entry name" value="SCF_F-box_component"/>
</dbReference>
<dbReference type="Proteomes" id="UP001157006">
    <property type="component" value="Unassembled WGS sequence"/>
</dbReference>
<dbReference type="Pfam" id="PF07734">
    <property type="entry name" value="FBA_1"/>
    <property type="match status" value="1"/>
</dbReference>
<organism evidence="3 4">
    <name type="scientific">Vicia faba</name>
    <name type="common">Broad bean</name>
    <name type="synonym">Faba vulgaris</name>
    <dbReference type="NCBI Taxonomy" id="3906"/>
    <lineage>
        <taxon>Eukaryota</taxon>
        <taxon>Viridiplantae</taxon>
        <taxon>Streptophyta</taxon>
        <taxon>Embryophyta</taxon>
        <taxon>Tracheophyta</taxon>
        <taxon>Spermatophyta</taxon>
        <taxon>Magnoliopsida</taxon>
        <taxon>eudicotyledons</taxon>
        <taxon>Gunneridae</taxon>
        <taxon>Pentapetalae</taxon>
        <taxon>rosids</taxon>
        <taxon>fabids</taxon>
        <taxon>Fabales</taxon>
        <taxon>Fabaceae</taxon>
        <taxon>Papilionoideae</taxon>
        <taxon>50 kb inversion clade</taxon>
        <taxon>NPAAA clade</taxon>
        <taxon>Hologalegina</taxon>
        <taxon>IRL clade</taxon>
        <taxon>Fabeae</taxon>
        <taxon>Vicia</taxon>
    </lineage>
</organism>
<dbReference type="SUPFAM" id="SSF81383">
    <property type="entry name" value="F-box domain"/>
    <property type="match status" value="1"/>
</dbReference>
<dbReference type="NCBIfam" id="TIGR01640">
    <property type="entry name" value="F_box_assoc_1"/>
    <property type="match status" value="1"/>
</dbReference>
<feature type="region of interest" description="Disordered" evidence="1">
    <location>
        <begin position="1"/>
        <end position="21"/>
    </location>
</feature>
<dbReference type="InterPro" id="IPR006527">
    <property type="entry name" value="F-box-assoc_dom_typ1"/>
</dbReference>
<dbReference type="PROSITE" id="PS50181">
    <property type="entry name" value="FBOX"/>
    <property type="match status" value="1"/>
</dbReference>
<keyword evidence="4" id="KW-1185">Reference proteome</keyword>